<feature type="chain" id="PRO_5042171702" evidence="1">
    <location>
        <begin position="28"/>
        <end position="122"/>
    </location>
</feature>
<dbReference type="Proteomes" id="UP001238163">
    <property type="component" value="Unassembled WGS sequence"/>
</dbReference>
<dbReference type="RefSeq" id="WP_307262510.1">
    <property type="nucleotide sequence ID" value="NZ_JAUSVL010000001.1"/>
</dbReference>
<protein>
    <submittedName>
        <fullName evidence="2">DNA-binding transcriptional regulator YdaS (Cro superfamily)</fullName>
    </submittedName>
</protein>
<accession>A0AAE3VHJ5</accession>
<keyword evidence="2" id="KW-0238">DNA-binding</keyword>
<feature type="signal peptide" evidence="1">
    <location>
        <begin position="1"/>
        <end position="27"/>
    </location>
</feature>
<name>A0AAE3VHJ5_9BACT</name>
<dbReference type="GO" id="GO:0003677">
    <property type="term" value="F:DNA binding"/>
    <property type="evidence" value="ECO:0007669"/>
    <property type="project" value="UniProtKB-KW"/>
</dbReference>
<evidence type="ECO:0000313" key="2">
    <source>
        <dbReference type="EMBL" id="MDQ0290722.1"/>
    </source>
</evidence>
<proteinExistence type="predicted"/>
<comment type="caution">
    <text evidence="2">The sequence shown here is derived from an EMBL/GenBank/DDBJ whole genome shotgun (WGS) entry which is preliminary data.</text>
</comment>
<evidence type="ECO:0000313" key="3">
    <source>
        <dbReference type="Proteomes" id="UP001238163"/>
    </source>
</evidence>
<organism evidence="2 3">
    <name type="scientific">Oligosphaera ethanolica</name>
    <dbReference type="NCBI Taxonomy" id="760260"/>
    <lineage>
        <taxon>Bacteria</taxon>
        <taxon>Pseudomonadati</taxon>
        <taxon>Lentisphaerota</taxon>
        <taxon>Oligosphaeria</taxon>
        <taxon>Oligosphaerales</taxon>
        <taxon>Oligosphaeraceae</taxon>
        <taxon>Oligosphaera</taxon>
    </lineage>
</organism>
<dbReference type="EMBL" id="JAUSVL010000001">
    <property type="protein sequence ID" value="MDQ0290722.1"/>
    <property type="molecule type" value="Genomic_DNA"/>
</dbReference>
<dbReference type="AlphaFoldDB" id="A0AAE3VHJ5"/>
<sequence length="122" mass="12971">MKTLKQLGCAGLAALLMSVSLPSWAQAADGVAAGAADGAAVVTKAEKNPVAKLRGKLLYKKNQIRKLERSATGSNEALRARAGELEKERRGQYVAVEPKLAELYSEQDALAAEIDRLAPPKK</sequence>
<evidence type="ECO:0000256" key="1">
    <source>
        <dbReference type="SAM" id="SignalP"/>
    </source>
</evidence>
<reference evidence="2" key="1">
    <citation type="submission" date="2023-07" db="EMBL/GenBank/DDBJ databases">
        <title>Genomic Encyclopedia of Type Strains, Phase IV (KMG-IV): sequencing the most valuable type-strain genomes for metagenomic binning, comparative biology and taxonomic classification.</title>
        <authorList>
            <person name="Goeker M."/>
        </authorList>
    </citation>
    <scope>NUCLEOTIDE SEQUENCE</scope>
    <source>
        <strain evidence="2">DSM 24202</strain>
    </source>
</reference>
<keyword evidence="3" id="KW-1185">Reference proteome</keyword>
<keyword evidence="1" id="KW-0732">Signal</keyword>
<gene>
    <name evidence="2" type="ORF">J3R75_002829</name>
</gene>